<organism evidence="1 2">
    <name type="scientific">Caenorhabditis nigoni</name>
    <dbReference type="NCBI Taxonomy" id="1611254"/>
    <lineage>
        <taxon>Eukaryota</taxon>
        <taxon>Metazoa</taxon>
        <taxon>Ecdysozoa</taxon>
        <taxon>Nematoda</taxon>
        <taxon>Chromadorea</taxon>
        <taxon>Rhabditida</taxon>
        <taxon>Rhabditina</taxon>
        <taxon>Rhabditomorpha</taxon>
        <taxon>Rhabditoidea</taxon>
        <taxon>Rhabditidae</taxon>
        <taxon>Peloderinae</taxon>
        <taxon>Caenorhabditis</taxon>
    </lineage>
</organism>
<comment type="caution">
    <text evidence="1">The sequence shown here is derived from an EMBL/GenBank/DDBJ whole genome shotgun (WGS) entry which is preliminary data.</text>
</comment>
<accession>A0A2G5UVK6</accession>
<proteinExistence type="predicted"/>
<evidence type="ECO:0008006" key="3">
    <source>
        <dbReference type="Google" id="ProtNLM"/>
    </source>
</evidence>
<sequence length="293" mass="32722">MVESDISKLIGYLSKIVHFTYFDHVEQTDNVCLQVVFQNTSSCYVFKRGNITIQTSNSAADRVAVKIPNAPTTCFSDHYSYFNQSFTETLNGKQIIRSQFSYSSGQYRVVYTVSICPNTTDLYTRKVGTKTYQVCVGFRMFPGGSGSFYDAQNLCKTNGGYGLTGPLNAPEYDILKIDRFSISLLGTVLVSDKGIAFRQQNGQSANALIWIDGISYTNDNNIYNFVFEDESHNGLTGYPMHSGDPNDNPPSALYWYGAIGDYFIADYAAKESRFDVMLYIGALCRVNDIALQD</sequence>
<gene>
    <name evidence="1" type="primary">Cnig_chr_II.g4236</name>
    <name evidence="1" type="ORF">B9Z55_004236</name>
</gene>
<evidence type="ECO:0000313" key="2">
    <source>
        <dbReference type="Proteomes" id="UP000230233"/>
    </source>
</evidence>
<dbReference type="OrthoDB" id="5909062at2759"/>
<dbReference type="PANTHER" id="PTHR47629">
    <property type="entry name" value="C-TYPE LECTIN-RELATED"/>
    <property type="match status" value="1"/>
</dbReference>
<reference evidence="2" key="1">
    <citation type="submission" date="2017-10" db="EMBL/GenBank/DDBJ databases">
        <title>Rapid genome shrinkage in a self-fertile nematode reveals novel sperm competition proteins.</title>
        <authorList>
            <person name="Yin D."/>
            <person name="Schwarz E.M."/>
            <person name="Thomas C.G."/>
            <person name="Felde R.L."/>
            <person name="Korf I.F."/>
            <person name="Cutter A.D."/>
            <person name="Schartner C.M."/>
            <person name="Ralston E.J."/>
            <person name="Meyer B.J."/>
            <person name="Haag E.S."/>
        </authorList>
    </citation>
    <scope>NUCLEOTIDE SEQUENCE [LARGE SCALE GENOMIC DNA]</scope>
    <source>
        <strain evidence="2">JU1422</strain>
    </source>
</reference>
<dbReference type="PANTHER" id="PTHR47629:SF6">
    <property type="entry name" value="CW DOMAIN-CONTAINING PROTEIN-RELATED"/>
    <property type="match status" value="1"/>
</dbReference>
<dbReference type="Proteomes" id="UP000230233">
    <property type="component" value="Chromosome II"/>
</dbReference>
<protein>
    <recommendedName>
        <fullName evidence="3">C-type lectin domain-containing protein</fullName>
    </recommendedName>
</protein>
<name>A0A2G5UVK6_9PELO</name>
<dbReference type="EMBL" id="PDUG01000002">
    <property type="protein sequence ID" value="PIC43540.1"/>
    <property type="molecule type" value="Genomic_DNA"/>
</dbReference>
<keyword evidence="2" id="KW-1185">Reference proteome</keyword>
<evidence type="ECO:0000313" key="1">
    <source>
        <dbReference type="EMBL" id="PIC43540.1"/>
    </source>
</evidence>
<dbReference type="AlphaFoldDB" id="A0A2G5UVK6"/>